<protein>
    <submittedName>
        <fullName evidence="1">Cellulose synthase operon protein YhjQ</fullName>
    </submittedName>
</protein>
<dbReference type="CDD" id="cd01983">
    <property type="entry name" value="SIMIBI"/>
    <property type="match status" value="1"/>
</dbReference>
<gene>
    <name evidence="1" type="ORF">AFI02nite_02890</name>
</gene>
<sequence length="256" mass="29132">MKRIIITGIRGGSGSTTIAANLIQALELNEENVHVIDARSENLMRFHFAMDLSVQDGWAKRWLNSESWKNAAYMTPNSLSFIPYGGLTLEERLAFQQKLLSTSQGFLDIFPTQPELTNMWQIILLPIVHDLNESYDALLNSADMVLCVTKPDIQNYAYIQQNAIFRRFEELYKPYYLINGYQPQSDNSVDLSLVLKYELGKQCLPMFLHFDTAVPDACSQLSLVLNYAPHSQISQGINELAFWLLTHFSTKAIEGK</sequence>
<dbReference type="InterPro" id="IPR017746">
    <property type="entry name" value="Cellulose_synthase_operon_BcsQ"/>
</dbReference>
<evidence type="ECO:0000313" key="2">
    <source>
        <dbReference type="Proteomes" id="UP000321787"/>
    </source>
</evidence>
<dbReference type="Gene3D" id="3.40.50.300">
    <property type="entry name" value="P-loop containing nucleotide triphosphate hydrolases"/>
    <property type="match status" value="1"/>
</dbReference>
<dbReference type="RefSeq" id="WP_146860988.1">
    <property type="nucleotide sequence ID" value="NZ_BJTZ01000001.1"/>
</dbReference>
<reference evidence="1 2" key="1">
    <citation type="submission" date="2019-07" db="EMBL/GenBank/DDBJ databases">
        <title>Whole genome shotgun sequence of Aliivibrio fischeri NBRC 101058.</title>
        <authorList>
            <person name="Hosoyama A."/>
            <person name="Uohara A."/>
            <person name="Ohji S."/>
            <person name="Ichikawa N."/>
        </authorList>
    </citation>
    <scope>NUCLEOTIDE SEQUENCE [LARGE SCALE GENOMIC DNA]</scope>
    <source>
        <strain evidence="1 2">NBRC 101058</strain>
    </source>
</reference>
<comment type="caution">
    <text evidence="1">The sequence shown here is derived from an EMBL/GenBank/DDBJ whole genome shotgun (WGS) entry which is preliminary data.</text>
</comment>
<accession>A0A510UCI5</accession>
<name>A0A510UCI5_ALIFS</name>
<dbReference type="Proteomes" id="UP000321787">
    <property type="component" value="Unassembled WGS sequence"/>
</dbReference>
<dbReference type="InterPro" id="IPR027417">
    <property type="entry name" value="P-loop_NTPase"/>
</dbReference>
<evidence type="ECO:0000313" key="1">
    <source>
        <dbReference type="EMBL" id="GEK12253.1"/>
    </source>
</evidence>
<proteinExistence type="predicted"/>
<dbReference type="EMBL" id="BJTZ01000001">
    <property type="protein sequence ID" value="GEK12253.1"/>
    <property type="molecule type" value="Genomic_DNA"/>
</dbReference>
<dbReference type="NCBIfam" id="TIGR03371">
    <property type="entry name" value="cellulose_yhjQ"/>
    <property type="match status" value="1"/>
</dbReference>
<organism evidence="1 2">
    <name type="scientific">Aliivibrio fischeri</name>
    <name type="common">Vibrio fischeri</name>
    <dbReference type="NCBI Taxonomy" id="668"/>
    <lineage>
        <taxon>Bacteria</taxon>
        <taxon>Pseudomonadati</taxon>
        <taxon>Pseudomonadota</taxon>
        <taxon>Gammaproteobacteria</taxon>
        <taxon>Vibrionales</taxon>
        <taxon>Vibrionaceae</taxon>
        <taxon>Aliivibrio</taxon>
    </lineage>
</organism>
<dbReference type="Pfam" id="PF06564">
    <property type="entry name" value="CBP_BcsQ"/>
    <property type="match status" value="1"/>
</dbReference>
<dbReference type="AlphaFoldDB" id="A0A510UCI5"/>
<dbReference type="SUPFAM" id="SSF52540">
    <property type="entry name" value="P-loop containing nucleoside triphosphate hydrolases"/>
    <property type="match status" value="1"/>
</dbReference>